<gene>
    <name evidence="1" type="ORF">WMG39_17075</name>
</gene>
<dbReference type="EMBL" id="JBBLXS010000229">
    <property type="protein sequence ID" value="MEK0186549.1"/>
    <property type="molecule type" value="Genomic_DNA"/>
</dbReference>
<evidence type="ECO:0000313" key="2">
    <source>
        <dbReference type="Proteomes" id="UP001384579"/>
    </source>
</evidence>
<comment type="caution">
    <text evidence="1">The sequence shown here is derived from an EMBL/GenBank/DDBJ whole genome shotgun (WGS) entry which is preliminary data.</text>
</comment>
<keyword evidence="2" id="KW-1185">Reference proteome</keyword>
<dbReference type="InterPro" id="IPR014968">
    <property type="entry name" value="XisI"/>
</dbReference>
<dbReference type="Gene3D" id="3.30.310.110">
    <property type="entry name" value="XisI-like"/>
    <property type="match status" value="1"/>
</dbReference>
<evidence type="ECO:0000313" key="1">
    <source>
        <dbReference type="EMBL" id="MEK0186549.1"/>
    </source>
</evidence>
<reference evidence="1 2" key="1">
    <citation type="journal article" date="2020" name="Harmful Algae">
        <title>Molecular and morphological characterization of a novel dihydroanatoxin-a producing Microcoleus species (cyanobacteria) from the Russian River, California, USA.</title>
        <authorList>
            <person name="Conklin K.Y."/>
            <person name="Stancheva R."/>
            <person name="Otten T.G."/>
            <person name="Fadness R."/>
            <person name="Boyer G.L."/>
            <person name="Read B."/>
            <person name="Zhang X."/>
            <person name="Sheath R.G."/>
        </authorList>
    </citation>
    <scope>NUCLEOTIDE SEQUENCE [LARGE SCALE GENOMIC DNA]</scope>
    <source>
        <strain evidence="1 2">PTRS2</strain>
    </source>
</reference>
<dbReference type="Pfam" id="PF08869">
    <property type="entry name" value="XisI"/>
    <property type="match status" value="1"/>
</dbReference>
<dbReference type="SUPFAM" id="SSF143847">
    <property type="entry name" value="XisI-like"/>
    <property type="match status" value="1"/>
</dbReference>
<sequence>MDRLAKYRQIVRTFLMEYSKTKPINGDIEIQVLFDTEHDHYQILDLGWDGHNRIYSCPIHLDIRNEKVWIQRNQTDELIGEELVLMGVAREDIVLGLQPPYARPFTSYGVA</sequence>
<proteinExistence type="predicted"/>
<dbReference type="CDD" id="cd16382">
    <property type="entry name" value="XisI-like"/>
    <property type="match status" value="1"/>
</dbReference>
<name>A0ABU8YQ47_9CYAN</name>
<accession>A0ABU8YQ47</accession>
<dbReference type="InterPro" id="IPR035943">
    <property type="entry name" value="XisI-like_sf"/>
</dbReference>
<dbReference type="RefSeq" id="WP_340519764.1">
    <property type="nucleotide sequence ID" value="NZ_JBBLXS010000229.1"/>
</dbReference>
<organism evidence="1 2">
    <name type="scientific">Microcoleus anatoxicus PTRS2</name>
    <dbReference type="NCBI Taxonomy" id="2705321"/>
    <lineage>
        <taxon>Bacteria</taxon>
        <taxon>Bacillati</taxon>
        <taxon>Cyanobacteriota</taxon>
        <taxon>Cyanophyceae</taxon>
        <taxon>Oscillatoriophycideae</taxon>
        <taxon>Oscillatoriales</taxon>
        <taxon>Microcoleaceae</taxon>
        <taxon>Microcoleus</taxon>
        <taxon>Microcoleus anatoxicus</taxon>
    </lineage>
</organism>
<protein>
    <submittedName>
        <fullName evidence="1">XisI protein</fullName>
    </submittedName>
</protein>
<dbReference type="Proteomes" id="UP001384579">
    <property type="component" value="Unassembled WGS sequence"/>
</dbReference>